<comment type="caution">
    <text evidence="2">The sequence shown here is derived from an EMBL/GenBank/DDBJ whole genome shotgun (WGS) entry which is preliminary data.</text>
</comment>
<keyword evidence="3" id="KW-1185">Reference proteome</keyword>
<evidence type="ECO:0000313" key="3">
    <source>
        <dbReference type="Proteomes" id="UP000485058"/>
    </source>
</evidence>
<protein>
    <submittedName>
        <fullName evidence="2">Uncharacterized protein</fullName>
    </submittedName>
</protein>
<feature type="region of interest" description="Disordered" evidence="1">
    <location>
        <begin position="343"/>
        <end position="366"/>
    </location>
</feature>
<feature type="region of interest" description="Disordered" evidence="1">
    <location>
        <begin position="1"/>
        <end position="40"/>
    </location>
</feature>
<feature type="region of interest" description="Disordered" evidence="1">
    <location>
        <begin position="177"/>
        <end position="222"/>
    </location>
</feature>
<name>A0A699Z5V6_HAELA</name>
<dbReference type="EMBL" id="BLLF01001155">
    <property type="protein sequence ID" value="GFH17481.1"/>
    <property type="molecule type" value="Genomic_DNA"/>
</dbReference>
<evidence type="ECO:0000256" key="1">
    <source>
        <dbReference type="SAM" id="MobiDB-lite"/>
    </source>
</evidence>
<evidence type="ECO:0000313" key="2">
    <source>
        <dbReference type="EMBL" id="GFH17481.1"/>
    </source>
</evidence>
<reference evidence="2 3" key="1">
    <citation type="submission" date="2020-02" db="EMBL/GenBank/DDBJ databases">
        <title>Draft genome sequence of Haematococcus lacustris strain NIES-144.</title>
        <authorList>
            <person name="Morimoto D."/>
            <person name="Nakagawa S."/>
            <person name="Yoshida T."/>
            <person name="Sawayama S."/>
        </authorList>
    </citation>
    <scope>NUCLEOTIDE SEQUENCE [LARGE SCALE GENOMIC DNA]</scope>
    <source>
        <strain evidence="2 3">NIES-144</strain>
    </source>
</reference>
<feature type="compositionally biased region" description="Pro residues" evidence="1">
    <location>
        <begin position="24"/>
        <end position="40"/>
    </location>
</feature>
<dbReference type="Proteomes" id="UP000485058">
    <property type="component" value="Unassembled WGS sequence"/>
</dbReference>
<sequence length="366" mass="38397">MLGDPHEPPAAAMMRQPEVGEVSAPPPARPPRPGFFPCPGPHLDLSAASGPVWVSGASGGPGTPWGHTLRKNELAAGLLAGEEGEERERLILEKLAAQAAAGLRRHWAQSLGPAASPRGVWVKQPPLPLTGPHAQVIPARPTPHAVNPLTGPAPMPATPVVAAGVTSGELPTALPDAATVANSSSAETQDAPPWRTPARFQSRNDPQPPAAQRQARRHGGIRVRPDKGRQHRLVQLQETAVDALVLRASGGSVVLQPLPTINTSHSPPRTLSPVPSYSVALPTLPASYSPTAIAAQGQEVQDTRPRGRTTSYEAMRRETQAAFLTAAQSSQSAAATFATLFAVSSPQQSSPPQPRLTLASQRHKYT</sequence>
<accession>A0A699Z5V6</accession>
<organism evidence="2 3">
    <name type="scientific">Haematococcus lacustris</name>
    <name type="common">Green alga</name>
    <name type="synonym">Haematococcus pluvialis</name>
    <dbReference type="NCBI Taxonomy" id="44745"/>
    <lineage>
        <taxon>Eukaryota</taxon>
        <taxon>Viridiplantae</taxon>
        <taxon>Chlorophyta</taxon>
        <taxon>core chlorophytes</taxon>
        <taxon>Chlorophyceae</taxon>
        <taxon>CS clade</taxon>
        <taxon>Chlamydomonadales</taxon>
        <taxon>Haematococcaceae</taxon>
        <taxon>Haematococcus</taxon>
    </lineage>
</organism>
<proteinExistence type="predicted"/>
<gene>
    <name evidence="2" type="ORF">HaLaN_14130</name>
</gene>
<dbReference type="AlphaFoldDB" id="A0A699Z5V6"/>